<name>A0ABQ3T667_9ACTN</name>
<keyword evidence="2" id="KW-1185">Reference proteome</keyword>
<accession>A0ABQ3T667</accession>
<dbReference type="EMBL" id="BNED01000005">
    <property type="protein sequence ID" value="GHI75898.1"/>
    <property type="molecule type" value="Genomic_DNA"/>
</dbReference>
<gene>
    <name evidence="1" type="ORF">Sspor_14590</name>
</gene>
<comment type="caution">
    <text evidence="1">The sequence shown here is derived from an EMBL/GenBank/DDBJ whole genome shotgun (WGS) entry which is preliminary data.</text>
</comment>
<sequence>MDGRPPHTDPDSDHRLCGICPALRYPREDFIIFDRPCREAPFDPADGHRYTLAREPACVHPHKIGMPPDHTAAPYEPAPSFAPPTLTPRRWWPWGR</sequence>
<proteinExistence type="predicted"/>
<evidence type="ECO:0000313" key="2">
    <source>
        <dbReference type="Proteomes" id="UP000608522"/>
    </source>
</evidence>
<dbReference type="Proteomes" id="UP000608522">
    <property type="component" value="Unassembled WGS sequence"/>
</dbReference>
<organism evidence="1 2">
    <name type="scientific">Streptomyces spororaveus</name>
    <dbReference type="NCBI Taxonomy" id="284039"/>
    <lineage>
        <taxon>Bacteria</taxon>
        <taxon>Bacillati</taxon>
        <taxon>Actinomycetota</taxon>
        <taxon>Actinomycetes</taxon>
        <taxon>Kitasatosporales</taxon>
        <taxon>Streptomycetaceae</taxon>
        <taxon>Streptomyces</taxon>
    </lineage>
</organism>
<reference evidence="2" key="1">
    <citation type="submission" date="2023-07" db="EMBL/GenBank/DDBJ databases">
        <title>Whole genome shotgun sequence of Streptomyces spororaveus NBRC 15456.</title>
        <authorList>
            <person name="Komaki H."/>
            <person name="Tamura T."/>
        </authorList>
    </citation>
    <scope>NUCLEOTIDE SEQUENCE [LARGE SCALE GENOMIC DNA]</scope>
    <source>
        <strain evidence="2">NBRC 15456</strain>
    </source>
</reference>
<protein>
    <submittedName>
        <fullName evidence="1">Uncharacterized protein</fullName>
    </submittedName>
</protein>
<evidence type="ECO:0000313" key="1">
    <source>
        <dbReference type="EMBL" id="GHI75898.1"/>
    </source>
</evidence>